<keyword evidence="3 15" id="KW-0808">Transferase</keyword>
<reference evidence="20" key="1">
    <citation type="submission" date="2021-01" db="EMBL/GenBank/DDBJ databases">
        <authorList>
            <person name="Kaushik A."/>
        </authorList>
    </citation>
    <scope>NUCLEOTIDE SEQUENCE</scope>
    <source>
        <strain evidence="20">AG2-2IIIB</strain>
    </source>
</reference>
<dbReference type="GO" id="GO:0006302">
    <property type="term" value="P:double-strand break repair"/>
    <property type="evidence" value="ECO:0007669"/>
    <property type="project" value="TreeGrafter"/>
</dbReference>
<dbReference type="PROSITE" id="PS51060">
    <property type="entry name" value="PARP_ALPHA_HD"/>
    <property type="match status" value="1"/>
</dbReference>
<keyword evidence="6" id="KW-0677">Repeat</keyword>
<dbReference type="EC" id="2.4.2.-" evidence="15"/>
<dbReference type="Pfam" id="PF05406">
    <property type="entry name" value="WGR"/>
    <property type="match status" value="1"/>
</dbReference>
<comment type="similarity">
    <text evidence="13">Belongs to the ARTD/PARP family.</text>
</comment>
<dbReference type="Gene3D" id="2.20.140.10">
    <property type="entry name" value="WGR domain"/>
    <property type="match status" value="1"/>
</dbReference>
<feature type="domain" description="WGR" evidence="19">
    <location>
        <begin position="94"/>
        <end position="195"/>
    </location>
</feature>
<keyword evidence="2 15" id="KW-0328">Glycosyltransferase</keyword>
<evidence type="ECO:0000256" key="1">
    <source>
        <dbReference type="ARBA" id="ARBA00004123"/>
    </source>
</evidence>
<evidence type="ECO:0000256" key="9">
    <source>
        <dbReference type="ARBA" id="ARBA00022833"/>
    </source>
</evidence>
<evidence type="ECO:0000256" key="2">
    <source>
        <dbReference type="ARBA" id="ARBA00022676"/>
    </source>
</evidence>
<dbReference type="GO" id="GO:0005730">
    <property type="term" value="C:nucleolus"/>
    <property type="evidence" value="ECO:0007669"/>
    <property type="project" value="TreeGrafter"/>
</dbReference>
<feature type="domain" description="PARP catalytic" evidence="17">
    <location>
        <begin position="371"/>
        <end position="629"/>
    </location>
</feature>
<evidence type="ECO:0000256" key="12">
    <source>
        <dbReference type="ARBA" id="ARBA00023242"/>
    </source>
</evidence>
<evidence type="ECO:0000313" key="20">
    <source>
        <dbReference type="EMBL" id="CAE6512304.1"/>
    </source>
</evidence>
<gene>
    <name evidence="20" type="ORF">RDB_LOCUS154565</name>
</gene>
<evidence type="ECO:0000256" key="10">
    <source>
        <dbReference type="ARBA" id="ARBA00023027"/>
    </source>
</evidence>
<feature type="compositionally biased region" description="Basic residues" evidence="16">
    <location>
        <begin position="40"/>
        <end position="51"/>
    </location>
</feature>
<proteinExistence type="inferred from homology"/>
<feature type="domain" description="PARP alpha-helical" evidence="18">
    <location>
        <begin position="236"/>
        <end position="362"/>
    </location>
</feature>
<keyword evidence="9" id="KW-0862">Zinc</keyword>
<evidence type="ECO:0000256" key="7">
    <source>
        <dbReference type="ARBA" id="ARBA00022765"/>
    </source>
</evidence>
<dbReference type="InterPro" id="IPR008893">
    <property type="entry name" value="WGR_domain"/>
</dbReference>
<evidence type="ECO:0000313" key="21">
    <source>
        <dbReference type="Proteomes" id="UP000663843"/>
    </source>
</evidence>
<dbReference type="InterPro" id="IPR050800">
    <property type="entry name" value="ARTD/PARP"/>
</dbReference>
<evidence type="ECO:0000259" key="17">
    <source>
        <dbReference type="PROSITE" id="PS51059"/>
    </source>
</evidence>
<dbReference type="PANTHER" id="PTHR10459">
    <property type="entry name" value="DNA LIGASE"/>
    <property type="match status" value="1"/>
</dbReference>
<dbReference type="CDD" id="cd01437">
    <property type="entry name" value="parp_like"/>
    <property type="match status" value="1"/>
</dbReference>
<dbReference type="GO" id="GO:0003677">
    <property type="term" value="F:DNA binding"/>
    <property type="evidence" value="ECO:0007669"/>
    <property type="project" value="UniProtKB-KW"/>
</dbReference>
<dbReference type="GO" id="GO:0016779">
    <property type="term" value="F:nucleotidyltransferase activity"/>
    <property type="evidence" value="ECO:0007669"/>
    <property type="project" value="UniProtKB-KW"/>
</dbReference>
<dbReference type="SUPFAM" id="SSF56399">
    <property type="entry name" value="ADP-ribosylation"/>
    <property type="match status" value="1"/>
</dbReference>
<dbReference type="InterPro" id="IPR036616">
    <property type="entry name" value="Poly(ADP-ribose)pol_reg_dom_sf"/>
</dbReference>
<comment type="catalytic activity">
    <reaction evidence="14">
        <text>NAD(+) + (ADP-D-ribosyl)n-acceptor = nicotinamide + (ADP-D-ribosyl)n+1-acceptor + H(+).</text>
        <dbReference type="EC" id="2.4.2.30"/>
    </reaction>
</comment>
<dbReference type="EMBL" id="CAJMWT010006046">
    <property type="protein sequence ID" value="CAE6512304.1"/>
    <property type="molecule type" value="Genomic_DNA"/>
</dbReference>
<evidence type="ECO:0000256" key="15">
    <source>
        <dbReference type="RuleBase" id="RU362114"/>
    </source>
</evidence>
<evidence type="ECO:0000256" key="3">
    <source>
        <dbReference type="ARBA" id="ARBA00022679"/>
    </source>
</evidence>
<dbReference type="GO" id="GO:1990404">
    <property type="term" value="F:NAD+-protein mono-ADP-ribosyltransferase activity"/>
    <property type="evidence" value="ECO:0007669"/>
    <property type="project" value="TreeGrafter"/>
</dbReference>
<dbReference type="SMART" id="SM00773">
    <property type="entry name" value="WGR"/>
    <property type="match status" value="1"/>
</dbReference>
<dbReference type="SUPFAM" id="SSF142921">
    <property type="entry name" value="WGR domain-like"/>
    <property type="match status" value="1"/>
</dbReference>
<protein>
    <recommendedName>
        <fullName evidence="15">Poly [ADP-ribose] polymerase</fullName>
        <shortName evidence="15">PARP</shortName>
        <ecNumber evidence="15">2.4.2.-</ecNumber>
    </recommendedName>
</protein>
<dbReference type="SUPFAM" id="SSF47587">
    <property type="entry name" value="Domain of poly(ADP-ribose) polymerase"/>
    <property type="match status" value="1"/>
</dbReference>
<dbReference type="AlphaFoldDB" id="A0A8H3D612"/>
<dbReference type="PANTHER" id="PTHR10459:SF60">
    <property type="entry name" value="POLY [ADP-RIBOSE] POLYMERASE 2"/>
    <property type="match status" value="1"/>
</dbReference>
<feature type="region of interest" description="Disordered" evidence="16">
    <location>
        <begin position="1"/>
        <end position="92"/>
    </location>
</feature>
<comment type="caution">
    <text evidence="20">The sequence shown here is derived from an EMBL/GenBank/DDBJ whole genome shotgun (WGS) entry which is preliminary data.</text>
</comment>
<evidence type="ECO:0000256" key="8">
    <source>
        <dbReference type="ARBA" id="ARBA00022771"/>
    </source>
</evidence>
<dbReference type="Pfam" id="PF00644">
    <property type="entry name" value="PARP"/>
    <property type="match status" value="1"/>
</dbReference>
<feature type="region of interest" description="Disordered" evidence="16">
    <location>
        <begin position="205"/>
        <end position="236"/>
    </location>
</feature>
<evidence type="ECO:0000259" key="18">
    <source>
        <dbReference type="PROSITE" id="PS51060"/>
    </source>
</evidence>
<dbReference type="FunFam" id="1.20.142.10:FF:000002">
    <property type="entry name" value="Poly [ADP-ribose] polymerase"/>
    <property type="match status" value="1"/>
</dbReference>
<dbReference type="InterPro" id="IPR012317">
    <property type="entry name" value="Poly(ADP-ribose)pol_cat_dom"/>
</dbReference>
<dbReference type="Proteomes" id="UP000663843">
    <property type="component" value="Unassembled WGS sequence"/>
</dbReference>
<dbReference type="InterPro" id="IPR004102">
    <property type="entry name" value="Poly(ADP-ribose)pol_reg_dom"/>
</dbReference>
<dbReference type="Gene3D" id="3.90.228.10">
    <property type="match status" value="1"/>
</dbReference>
<name>A0A8H3D612_9AGAM</name>
<keyword evidence="11" id="KW-0238">DNA-binding</keyword>
<keyword evidence="8" id="KW-0863">Zinc-finger</keyword>
<evidence type="ECO:0000256" key="6">
    <source>
        <dbReference type="ARBA" id="ARBA00022737"/>
    </source>
</evidence>
<dbReference type="GO" id="GO:0003950">
    <property type="term" value="F:NAD+ poly-ADP-ribosyltransferase activity"/>
    <property type="evidence" value="ECO:0007669"/>
    <property type="project" value="UniProtKB-UniRule"/>
</dbReference>
<keyword evidence="5" id="KW-0479">Metal-binding</keyword>
<dbReference type="GO" id="GO:0008270">
    <property type="term" value="F:zinc ion binding"/>
    <property type="evidence" value="ECO:0007669"/>
    <property type="project" value="UniProtKB-KW"/>
</dbReference>
<dbReference type="Pfam" id="PF02877">
    <property type="entry name" value="PARP_reg"/>
    <property type="match status" value="1"/>
</dbReference>
<keyword evidence="10 15" id="KW-0520">NAD</keyword>
<dbReference type="GO" id="GO:0070212">
    <property type="term" value="P:protein poly-ADP-ribosylation"/>
    <property type="evidence" value="ECO:0007669"/>
    <property type="project" value="TreeGrafter"/>
</dbReference>
<sequence>MPPRRSARTAKPAQEAEETTTSTGAKKRDHSPEQPPATAKKPRSTAKGKKAAAKDADVEPKPEVNEASTSDSKPVVRRRAGATPVDPFSGYESTHLVFSNPDDGETFAALLNQTNLDGSNNNNKFYVLQLLHPKDDSANIILFTRWGRVGERGASQEKGPFAAKQAIQEFKKQFKSKTGANWEDRKTMVPKKGKYTWLERDFEAEVGSDDEKQDELGVKKEEAAEEDDEPEGPPPECTLHELVQDACRLIFNKDVMNAHLLAMKYDANKLPLGKMSRTTILNGFAALKKLSEVIENPNGDVSNELGGYSKACAELSGRYYSVIPHDFGRNKPVIINNNDTLKRELELVDSLGDMSLTASLMAPKKKIKATHELDAQLASLDLVSMDVVDSKSSEFATVLKYSQDTYNGIGSCYSNGGNQRKASIHALFRVERKGEQERWLSGGWDKVDDGQRLLLWHGSRSTNFAGILKQGLRIAPPEAPVTGYEFGKGVYFGDMLAISANYTHCYQSAGMGLLLLCETVTNPHHEEYGFNFHADKTSKEKGKVSTKAMGKLQHPDWKDAGEALGRPEMAGVKMPAGKAEDVSSTFPTPTVKVEDNWNEYIVYDVAQIRTRMSEINDQAEKVEQIDHRENQPQTQQSPPPNANPGIPNIHRLMFSLDAMKAKQFVENLADEIKHNTHQYQQHQIPEAQRPEMNQNVLIAWPFAEKFERAVALYFLVLNNRQQTQDLMEQVRLLRGQHRLIQSGQQQYAMSFDEAQGAQDTFRLAIHQLESAYGALVKQRQETITNIRTDNSGSTGGSL</sequence>
<keyword evidence="4" id="KW-0548">Nucleotidyltransferase</keyword>
<evidence type="ECO:0000256" key="13">
    <source>
        <dbReference type="ARBA" id="ARBA00024347"/>
    </source>
</evidence>
<dbReference type="Gene3D" id="1.20.142.10">
    <property type="entry name" value="Poly(ADP-ribose) polymerase, regulatory domain"/>
    <property type="match status" value="1"/>
</dbReference>
<evidence type="ECO:0000256" key="14">
    <source>
        <dbReference type="ARBA" id="ARBA00033987"/>
    </source>
</evidence>
<dbReference type="FunFam" id="2.20.140.10:FF:000001">
    <property type="entry name" value="Poly [ADP-ribose] polymerase"/>
    <property type="match status" value="1"/>
</dbReference>
<accession>A0A8H3D612</accession>
<dbReference type="PROSITE" id="PS51977">
    <property type="entry name" value="WGR"/>
    <property type="match status" value="1"/>
</dbReference>
<dbReference type="InterPro" id="IPR036930">
    <property type="entry name" value="WGR_dom_sf"/>
</dbReference>
<keyword evidence="7" id="KW-0013">ADP-ribosylation</keyword>
<evidence type="ECO:0000256" key="16">
    <source>
        <dbReference type="SAM" id="MobiDB-lite"/>
    </source>
</evidence>
<organism evidence="20 21">
    <name type="scientific">Rhizoctonia solani</name>
    <dbReference type="NCBI Taxonomy" id="456999"/>
    <lineage>
        <taxon>Eukaryota</taxon>
        <taxon>Fungi</taxon>
        <taxon>Dikarya</taxon>
        <taxon>Basidiomycota</taxon>
        <taxon>Agaricomycotina</taxon>
        <taxon>Agaricomycetes</taxon>
        <taxon>Cantharellales</taxon>
        <taxon>Ceratobasidiaceae</taxon>
        <taxon>Rhizoctonia</taxon>
    </lineage>
</organism>
<evidence type="ECO:0000256" key="11">
    <source>
        <dbReference type="ARBA" id="ARBA00023125"/>
    </source>
</evidence>
<evidence type="ECO:0000256" key="5">
    <source>
        <dbReference type="ARBA" id="ARBA00022723"/>
    </source>
</evidence>
<feature type="compositionally biased region" description="Basic and acidic residues" evidence="16">
    <location>
        <begin position="52"/>
        <end position="64"/>
    </location>
</feature>
<evidence type="ECO:0000259" key="19">
    <source>
        <dbReference type="PROSITE" id="PS51977"/>
    </source>
</evidence>
<dbReference type="CDD" id="cd07997">
    <property type="entry name" value="WGR_PARP"/>
    <property type="match status" value="1"/>
</dbReference>
<keyword evidence="12" id="KW-0539">Nucleus</keyword>
<dbReference type="PROSITE" id="PS51059">
    <property type="entry name" value="PARP_CATALYTIC"/>
    <property type="match status" value="1"/>
</dbReference>
<comment type="subcellular location">
    <subcellularLocation>
        <location evidence="1">Nucleus</location>
    </subcellularLocation>
</comment>
<evidence type="ECO:0000256" key="4">
    <source>
        <dbReference type="ARBA" id="ARBA00022695"/>
    </source>
</evidence>